<dbReference type="Proteomes" id="UP001732700">
    <property type="component" value="Unassembled WGS sequence"/>
</dbReference>
<evidence type="ECO:0000313" key="2">
    <source>
        <dbReference type="Proteomes" id="UP001732700"/>
    </source>
</evidence>
<dbReference type="EnsemblPlants" id="AVESA.00010b.r2.UnG1402520.1">
    <property type="protein sequence ID" value="AVESA.00010b.r2.UnG1402520.1.CDS"/>
    <property type="gene ID" value="AVESA.00010b.r2.UnG1402520"/>
</dbReference>
<sequence length="364" mass="39609">MEKTSCGAGDEEEVTWLQAWGLITNFAVSLTLKAAIELGLLDALSNAAGPGRALTADQLSAHLPAVDKAEAAASVDRILRLLASFDIVRCSTDAGHDGSQTVRQYTAAPVCRWLTRDNGGASLAPIAMFTTDQDYMSTWHQLAAAAGGGGPASFERAHGVPMFDYMSQSPRLRGLFDQAMVQMSSMVTSKLLDRYHGFDGISVLVDIGGRTGSTLQMITSRHQHISGINFDLPHVISEAPPVPGVQHIAGNMYEDIPIGDAYFFKMVLHLQGDDDCIKVLQNCHGALPEKGRVIVVEFVLPETPEVTTASQNMFVMDVFMFNNFRGGKERTEKEFLKLARDAGFTGGFQSTYIFGSFWALEFMK</sequence>
<name>A0ACD6AGJ6_AVESA</name>
<reference evidence="1" key="1">
    <citation type="submission" date="2025-09" db="UniProtKB">
        <authorList>
            <consortium name="EnsemblPlants"/>
        </authorList>
    </citation>
    <scope>IDENTIFICATION</scope>
</reference>
<protein>
    <submittedName>
        <fullName evidence="1">Uncharacterized protein</fullName>
    </submittedName>
</protein>
<proteinExistence type="predicted"/>
<evidence type="ECO:0000313" key="1">
    <source>
        <dbReference type="EnsemblPlants" id="AVESA.00010b.r2.UnG1402520.1.CDS"/>
    </source>
</evidence>
<keyword evidence="2" id="KW-1185">Reference proteome</keyword>
<accession>A0ACD6AGJ6</accession>
<organism evidence="1 2">
    <name type="scientific">Avena sativa</name>
    <name type="common">Oat</name>
    <dbReference type="NCBI Taxonomy" id="4498"/>
    <lineage>
        <taxon>Eukaryota</taxon>
        <taxon>Viridiplantae</taxon>
        <taxon>Streptophyta</taxon>
        <taxon>Embryophyta</taxon>
        <taxon>Tracheophyta</taxon>
        <taxon>Spermatophyta</taxon>
        <taxon>Magnoliopsida</taxon>
        <taxon>Liliopsida</taxon>
        <taxon>Poales</taxon>
        <taxon>Poaceae</taxon>
        <taxon>BOP clade</taxon>
        <taxon>Pooideae</taxon>
        <taxon>Poodae</taxon>
        <taxon>Poeae</taxon>
        <taxon>Poeae Chloroplast Group 1 (Aveneae type)</taxon>
        <taxon>Aveninae</taxon>
        <taxon>Avena</taxon>
    </lineage>
</organism>